<evidence type="ECO:0000313" key="2">
    <source>
        <dbReference type="Proteomes" id="UP000828390"/>
    </source>
</evidence>
<dbReference type="Proteomes" id="UP000828390">
    <property type="component" value="Unassembled WGS sequence"/>
</dbReference>
<evidence type="ECO:0000313" key="1">
    <source>
        <dbReference type="EMBL" id="KAH3811953.1"/>
    </source>
</evidence>
<dbReference type="AlphaFoldDB" id="A0A9D4JKB7"/>
<dbReference type="EMBL" id="JAIWYP010000006">
    <property type="protein sequence ID" value="KAH3811953.1"/>
    <property type="molecule type" value="Genomic_DNA"/>
</dbReference>
<name>A0A9D4JKB7_DREPO</name>
<protein>
    <submittedName>
        <fullName evidence="1">Uncharacterized protein</fullName>
    </submittedName>
</protein>
<proteinExistence type="predicted"/>
<comment type="caution">
    <text evidence="1">The sequence shown here is derived from an EMBL/GenBank/DDBJ whole genome shotgun (WGS) entry which is preliminary data.</text>
</comment>
<reference evidence="1" key="1">
    <citation type="journal article" date="2019" name="bioRxiv">
        <title>The Genome of the Zebra Mussel, Dreissena polymorpha: A Resource for Invasive Species Research.</title>
        <authorList>
            <person name="McCartney M.A."/>
            <person name="Auch B."/>
            <person name="Kono T."/>
            <person name="Mallez S."/>
            <person name="Zhang Y."/>
            <person name="Obille A."/>
            <person name="Becker A."/>
            <person name="Abrahante J.E."/>
            <person name="Garbe J."/>
            <person name="Badalamenti J.P."/>
            <person name="Herman A."/>
            <person name="Mangelson H."/>
            <person name="Liachko I."/>
            <person name="Sullivan S."/>
            <person name="Sone E.D."/>
            <person name="Koren S."/>
            <person name="Silverstein K.A.T."/>
            <person name="Beckman K.B."/>
            <person name="Gohl D.M."/>
        </authorList>
    </citation>
    <scope>NUCLEOTIDE SEQUENCE</scope>
    <source>
        <strain evidence="1">Duluth1</strain>
        <tissue evidence="1">Whole animal</tissue>
    </source>
</reference>
<keyword evidence="2" id="KW-1185">Reference proteome</keyword>
<sequence length="67" mass="7529">MPFTLPHPASSRDEGIMDQILHSCHTIKICTVQFLTLPASLETNNNKTSRTDVLQVTLNKGCSFWHC</sequence>
<reference evidence="1" key="2">
    <citation type="submission" date="2020-11" db="EMBL/GenBank/DDBJ databases">
        <authorList>
            <person name="McCartney M.A."/>
            <person name="Auch B."/>
            <person name="Kono T."/>
            <person name="Mallez S."/>
            <person name="Becker A."/>
            <person name="Gohl D.M."/>
            <person name="Silverstein K.A.T."/>
            <person name="Koren S."/>
            <person name="Bechman K.B."/>
            <person name="Herman A."/>
            <person name="Abrahante J.E."/>
            <person name="Garbe J."/>
        </authorList>
    </citation>
    <scope>NUCLEOTIDE SEQUENCE</scope>
    <source>
        <strain evidence="1">Duluth1</strain>
        <tissue evidence="1">Whole animal</tissue>
    </source>
</reference>
<organism evidence="1 2">
    <name type="scientific">Dreissena polymorpha</name>
    <name type="common">Zebra mussel</name>
    <name type="synonym">Mytilus polymorpha</name>
    <dbReference type="NCBI Taxonomy" id="45954"/>
    <lineage>
        <taxon>Eukaryota</taxon>
        <taxon>Metazoa</taxon>
        <taxon>Spiralia</taxon>
        <taxon>Lophotrochozoa</taxon>
        <taxon>Mollusca</taxon>
        <taxon>Bivalvia</taxon>
        <taxon>Autobranchia</taxon>
        <taxon>Heteroconchia</taxon>
        <taxon>Euheterodonta</taxon>
        <taxon>Imparidentia</taxon>
        <taxon>Neoheterodontei</taxon>
        <taxon>Myida</taxon>
        <taxon>Dreissenoidea</taxon>
        <taxon>Dreissenidae</taxon>
        <taxon>Dreissena</taxon>
    </lineage>
</organism>
<gene>
    <name evidence="1" type="ORF">DPMN_140371</name>
</gene>
<accession>A0A9D4JKB7</accession>